<dbReference type="EMBL" id="JBHUKU010000007">
    <property type="protein sequence ID" value="MFD2459792.1"/>
    <property type="molecule type" value="Genomic_DNA"/>
</dbReference>
<evidence type="ECO:0000313" key="7">
    <source>
        <dbReference type="EMBL" id="MFD2459792.1"/>
    </source>
</evidence>
<evidence type="ECO:0000256" key="4">
    <source>
        <dbReference type="HAMAP-Rule" id="MF_00198"/>
    </source>
</evidence>
<comment type="caution">
    <text evidence="4">Lacks conserved residue(s) required for the propagation of feature annotation.</text>
</comment>
<reference evidence="8" key="1">
    <citation type="journal article" date="2019" name="Int. J. Syst. Evol. Microbiol.">
        <title>The Global Catalogue of Microorganisms (GCM) 10K type strain sequencing project: providing services to taxonomists for standard genome sequencing and annotation.</title>
        <authorList>
            <consortium name="The Broad Institute Genomics Platform"/>
            <consortium name="The Broad Institute Genome Sequencing Center for Infectious Disease"/>
            <person name="Wu L."/>
            <person name="Ma J."/>
        </authorList>
    </citation>
    <scope>NUCLEOTIDE SEQUENCE [LARGE SCALE GENOMIC DNA]</scope>
    <source>
        <strain evidence="8">CGMCC 4.7643</strain>
    </source>
</reference>
<comment type="catalytic activity">
    <reaction evidence="4">
        <text>S-adenosyl 3-(methylsulfanyl)propylamine + putrescine = S-methyl-5'-thioadenosine + spermidine + H(+)</text>
        <dbReference type="Rhea" id="RHEA:12721"/>
        <dbReference type="ChEBI" id="CHEBI:15378"/>
        <dbReference type="ChEBI" id="CHEBI:17509"/>
        <dbReference type="ChEBI" id="CHEBI:57443"/>
        <dbReference type="ChEBI" id="CHEBI:57834"/>
        <dbReference type="ChEBI" id="CHEBI:326268"/>
        <dbReference type="EC" id="2.5.1.16"/>
    </reaction>
</comment>
<feature type="binding site" evidence="4">
    <location>
        <position position="66"/>
    </location>
    <ligand>
        <name>spermidine</name>
        <dbReference type="ChEBI" id="CHEBI:57834"/>
    </ligand>
</feature>
<evidence type="ECO:0000256" key="3">
    <source>
        <dbReference type="ARBA" id="ARBA00023115"/>
    </source>
</evidence>
<dbReference type="PANTHER" id="PTHR43317">
    <property type="entry name" value="THERMOSPERMINE SYNTHASE ACAULIS5"/>
    <property type="match status" value="1"/>
</dbReference>
<evidence type="ECO:0000259" key="6">
    <source>
        <dbReference type="PROSITE" id="PS51006"/>
    </source>
</evidence>
<dbReference type="Pfam" id="PF01564">
    <property type="entry name" value="Spermine_synth"/>
    <property type="match status" value="1"/>
</dbReference>
<name>A0ABW5GGR6_9PSEU</name>
<evidence type="ECO:0000313" key="8">
    <source>
        <dbReference type="Proteomes" id="UP001597419"/>
    </source>
</evidence>
<comment type="function">
    <text evidence="4">Catalyzes the irreversible transfer of a propylamine group from the amino donor S-adenosylmethioninamine (decarboxy-AdoMet) to putrescine (1,4-diaminobutane) to yield spermidine.</text>
</comment>
<feature type="active site" description="Proton acceptor" evidence="4 5">
    <location>
        <position position="168"/>
    </location>
</feature>
<feature type="binding site" evidence="4">
    <location>
        <begin position="147"/>
        <end position="148"/>
    </location>
    <ligand>
        <name>S-methyl-5'-thioadenosine</name>
        <dbReference type="ChEBI" id="CHEBI:17509"/>
    </ligand>
</feature>
<dbReference type="InterPro" id="IPR029063">
    <property type="entry name" value="SAM-dependent_MTases_sf"/>
</dbReference>
<keyword evidence="4" id="KW-0745">Spermidine biosynthesis</keyword>
<feature type="binding site" evidence="4">
    <location>
        <position position="176"/>
    </location>
    <ligand>
        <name>S-methyl-5'-thioadenosine</name>
        <dbReference type="ChEBI" id="CHEBI:17509"/>
    </ligand>
</feature>
<keyword evidence="8" id="KW-1185">Reference proteome</keyword>
<keyword evidence="3 4" id="KW-0620">Polyamine biosynthesis</keyword>
<feature type="binding site" evidence="4">
    <location>
        <position position="90"/>
    </location>
    <ligand>
        <name>spermidine</name>
        <dbReference type="ChEBI" id="CHEBI:57834"/>
    </ligand>
</feature>
<feature type="binding site" evidence="4">
    <location>
        <position position="36"/>
    </location>
    <ligand>
        <name>S-methyl-5'-thioadenosine</name>
        <dbReference type="ChEBI" id="CHEBI:17509"/>
    </ligand>
</feature>
<evidence type="ECO:0000256" key="5">
    <source>
        <dbReference type="PROSITE-ProRule" id="PRU00354"/>
    </source>
</evidence>
<evidence type="ECO:0000256" key="1">
    <source>
        <dbReference type="ARBA" id="ARBA00007867"/>
    </source>
</evidence>
<comment type="similarity">
    <text evidence="1 4">Belongs to the spermidine/spermine synthase family.</text>
</comment>
<comment type="caution">
    <text evidence="7">The sequence shown here is derived from an EMBL/GenBank/DDBJ whole genome shotgun (WGS) entry which is preliminary data.</text>
</comment>
<dbReference type="PROSITE" id="PS51006">
    <property type="entry name" value="PABS_2"/>
    <property type="match status" value="1"/>
</dbReference>
<sequence>MPEVTEVTEITEPVGAGLRRTWEVGEVLYAGRTAFQDVLIGRTTQGVSLFCDGERQSTEATQLVYHEALMVPALLLAERVRRVLVIGSSEGVVCELALAAGAELVDHVDIDEQAVRACAEHLPYGYTPAELDRAERGEGPVRVHYRDGWEFLAEASERGERYDVVVIDLPDENADPDAQHNRLYGTDFLTRCAGLLAEGGVVTSQAGCPTMWRNETLLASWRRFRAVFGSVLYHGSDEHEWAFLSGRADRIDDPAGRAADRLREGRLRPSTMDEQALRGCAVPPYSVRTADR</sequence>
<comment type="pathway">
    <text evidence="4">Amine and polyamine biosynthesis; spermidine biosynthesis; spermidine from putrescine: step 1/1.</text>
</comment>
<dbReference type="Gene3D" id="3.40.50.150">
    <property type="entry name" value="Vaccinia Virus protein VP39"/>
    <property type="match status" value="1"/>
</dbReference>
<keyword evidence="2 4" id="KW-0808">Transferase</keyword>
<dbReference type="RefSeq" id="WP_345403292.1">
    <property type="nucleotide sequence ID" value="NZ_BAABHG010000014.1"/>
</dbReference>
<protein>
    <recommendedName>
        <fullName evidence="4">Polyamine aminopropyltransferase</fullName>
    </recommendedName>
    <alternativeName>
        <fullName evidence="4">Putrescine aminopropyltransferase</fullName>
        <shortName evidence="4">PAPT</shortName>
    </alternativeName>
    <alternativeName>
        <fullName evidence="4">Spermidine synthase</fullName>
        <shortName evidence="4">SPDS</shortName>
        <shortName evidence="4">SPDSY</shortName>
        <ecNumber evidence="4">2.5.1.16</ecNumber>
    </alternativeName>
</protein>
<dbReference type="HAMAP" id="MF_00198">
    <property type="entry name" value="Spermidine_synth"/>
    <property type="match status" value="1"/>
</dbReference>
<accession>A0ABW5GGR6</accession>
<evidence type="ECO:0000256" key="2">
    <source>
        <dbReference type="ARBA" id="ARBA00022679"/>
    </source>
</evidence>
<dbReference type="SUPFAM" id="SSF53335">
    <property type="entry name" value="S-adenosyl-L-methionine-dependent methyltransferases"/>
    <property type="match status" value="1"/>
</dbReference>
<dbReference type="InterPro" id="IPR030374">
    <property type="entry name" value="PABS"/>
</dbReference>
<dbReference type="PANTHER" id="PTHR43317:SF1">
    <property type="entry name" value="THERMOSPERMINE SYNTHASE ACAULIS5"/>
    <property type="match status" value="1"/>
</dbReference>
<dbReference type="Proteomes" id="UP001597419">
    <property type="component" value="Unassembled WGS sequence"/>
</dbReference>
<dbReference type="CDD" id="cd02440">
    <property type="entry name" value="AdoMet_MTases"/>
    <property type="match status" value="1"/>
</dbReference>
<dbReference type="InterPro" id="IPR001045">
    <property type="entry name" value="Spermi_synthase"/>
</dbReference>
<comment type="subunit">
    <text evidence="4">Homodimer or homotetramer.</text>
</comment>
<feature type="domain" description="PABS" evidence="6">
    <location>
        <begin position="4"/>
        <end position="261"/>
    </location>
</feature>
<dbReference type="EC" id="2.5.1.16" evidence="4"/>
<gene>
    <name evidence="4" type="primary">speE</name>
    <name evidence="7" type="ORF">ACFSYJ_14350</name>
</gene>
<proteinExistence type="inferred from homology"/>
<organism evidence="7 8">
    <name type="scientific">Amycolatopsis samaneae</name>
    <dbReference type="NCBI Taxonomy" id="664691"/>
    <lineage>
        <taxon>Bacteria</taxon>
        <taxon>Bacillati</taxon>
        <taxon>Actinomycetota</taxon>
        <taxon>Actinomycetes</taxon>
        <taxon>Pseudonocardiales</taxon>
        <taxon>Pseudonocardiaceae</taxon>
        <taxon>Amycolatopsis</taxon>
    </lineage>
</organism>
<feature type="binding site" evidence="4">
    <location>
        <position position="109"/>
    </location>
    <ligand>
        <name>S-methyl-5'-thioadenosine</name>
        <dbReference type="ChEBI" id="CHEBI:17509"/>
    </ligand>
</feature>